<evidence type="ECO:0000313" key="2">
    <source>
        <dbReference type="Proteomes" id="UP000291084"/>
    </source>
</evidence>
<organism evidence="1 2">
    <name type="scientific">Vigna angularis var. angularis</name>
    <dbReference type="NCBI Taxonomy" id="157739"/>
    <lineage>
        <taxon>Eukaryota</taxon>
        <taxon>Viridiplantae</taxon>
        <taxon>Streptophyta</taxon>
        <taxon>Embryophyta</taxon>
        <taxon>Tracheophyta</taxon>
        <taxon>Spermatophyta</taxon>
        <taxon>Magnoliopsida</taxon>
        <taxon>eudicotyledons</taxon>
        <taxon>Gunneridae</taxon>
        <taxon>Pentapetalae</taxon>
        <taxon>rosids</taxon>
        <taxon>fabids</taxon>
        <taxon>Fabales</taxon>
        <taxon>Fabaceae</taxon>
        <taxon>Papilionoideae</taxon>
        <taxon>50 kb inversion clade</taxon>
        <taxon>NPAAA clade</taxon>
        <taxon>indigoferoid/millettioid clade</taxon>
        <taxon>Phaseoleae</taxon>
        <taxon>Vigna</taxon>
    </lineage>
</organism>
<dbReference type="Proteomes" id="UP000291084">
    <property type="component" value="Chromosome 1"/>
</dbReference>
<dbReference type="EMBL" id="AP015034">
    <property type="protein sequence ID" value="BAT76222.1"/>
    <property type="molecule type" value="Genomic_DNA"/>
</dbReference>
<proteinExistence type="predicted"/>
<name>A0A0S3R6M3_PHAAN</name>
<reference evidence="1 2" key="1">
    <citation type="journal article" date="2015" name="Sci. Rep.">
        <title>The power of single molecule real-time sequencing technology in the de novo assembly of a eukaryotic genome.</title>
        <authorList>
            <person name="Sakai H."/>
            <person name="Naito K."/>
            <person name="Ogiso-Tanaka E."/>
            <person name="Takahashi Y."/>
            <person name="Iseki K."/>
            <person name="Muto C."/>
            <person name="Satou K."/>
            <person name="Teruya K."/>
            <person name="Shiroma A."/>
            <person name="Shimoji M."/>
            <person name="Hirano T."/>
            <person name="Itoh T."/>
            <person name="Kaga A."/>
            <person name="Tomooka N."/>
        </authorList>
    </citation>
    <scope>NUCLEOTIDE SEQUENCE [LARGE SCALE GENOMIC DNA]</scope>
    <source>
        <strain evidence="2">cv. Shumari</strain>
    </source>
</reference>
<accession>A0A0S3R6M3</accession>
<dbReference type="AlphaFoldDB" id="A0A0S3R6M3"/>
<keyword evidence="2" id="KW-1185">Reference proteome</keyword>
<sequence>MSKPLTYRVSTFKISHSTSLVLKNNTNENNECKDNKTKRFTELLPLLPYTVSEVAYHPPFACPAPTSFLSFLGKAHRLTIINIVEDEGPTW</sequence>
<protein>
    <submittedName>
        <fullName evidence="1">Uncharacterized protein</fullName>
    </submittedName>
</protein>
<evidence type="ECO:0000313" key="1">
    <source>
        <dbReference type="EMBL" id="BAT76222.1"/>
    </source>
</evidence>
<gene>
    <name evidence="1" type="primary">Vigan.01G419600</name>
    <name evidence="1" type="ORF">VIGAN_01419600</name>
</gene>